<comment type="caution">
    <text evidence="3">The sequence shown here is derived from an EMBL/GenBank/DDBJ whole genome shotgun (WGS) entry which is preliminary data.</text>
</comment>
<name>A0A9X3MXW3_9ACTN</name>
<dbReference type="RefSeq" id="WP_270040618.1">
    <property type="nucleotide sequence ID" value="NZ_JAPDOD010000012.1"/>
</dbReference>
<dbReference type="EMBL" id="JAPDOD010000012">
    <property type="protein sequence ID" value="MDA0161408.1"/>
    <property type="molecule type" value="Genomic_DNA"/>
</dbReference>
<keyword evidence="4" id="KW-1185">Reference proteome</keyword>
<proteinExistence type="predicted"/>
<feature type="chain" id="PRO_5040993344" evidence="2">
    <location>
        <begin position="22"/>
        <end position="571"/>
    </location>
</feature>
<feature type="signal peptide" evidence="2">
    <location>
        <begin position="1"/>
        <end position="21"/>
    </location>
</feature>
<feature type="region of interest" description="Disordered" evidence="1">
    <location>
        <begin position="542"/>
        <end position="571"/>
    </location>
</feature>
<feature type="compositionally biased region" description="Low complexity" evidence="1">
    <location>
        <begin position="550"/>
        <end position="571"/>
    </location>
</feature>
<accession>A0A9X3MXW3</accession>
<keyword evidence="2" id="KW-0732">Signal</keyword>
<evidence type="ECO:0000313" key="3">
    <source>
        <dbReference type="EMBL" id="MDA0161408.1"/>
    </source>
</evidence>
<sequence length="571" mass="59789">MIARAILALALWAGLVSMARADAPRWRLEQPAPPAGAPFQVALGSPGTLTFWAPNRGLLAVEGNSVVPRGILAYDGESWHTLATVCGGPGDTMRIAWAGPTEFWTVSEPSRPRQGSGTALCRFKDGQVLASYSTADNAADPYRQMNAAACNGPNDCWFGGIGSRDPTGTRVGAFHLHWDGTNLRTVYNAQSGRGVTDLAASDAGFLETVAAGARQSSPDAPDPRPLETQPLLLHRIVSGSFANDPFVPSAEAEGGSELLAADAHHASLSWIVGGGAASGPDVTTRGVGGVIPRLPLAAVSSGAAFRELTLTGATFGTADRFEDIAGVAGTPIGWAALVPFADRGRTNAKALVARIDSTTGQTDVESLPPSGSGRGSAARIAFTSPTDGWMVTNAGWLFHYSDGSRPAKDTDPAFAGPIENRPNEAAEQFVPDAAPADDSQLFAPPPVTVETQATETQDPKPLKALITKLKKPKLKGTTLILSFTVTRKAKIQLIAKRNGRTVAKSPNKTFNKGKRSIKLKLSRKKWPTRLAFKTKELTIDDSQIADPNADSDTTVSSPSPDDTVTSSPGGG</sequence>
<gene>
    <name evidence="3" type="ORF">OM076_14115</name>
</gene>
<evidence type="ECO:0000256" key="1">
    <source>
        <dbReference type="SAM" id="MobiDB-lite"/>
    </source>
</evidence>
<dbReference type="AlphaFoldDB" id="A0A9X3MXW3"/>
<evidence type="ECO:0000256" key="2">
    <source>
        <dbReference type="SAM" id="SignalP"/>
    </source>
</evidence>
<evidence type="ECO:0000313" key="4">
    <source>
        <dbReference type="Proteomes" id="UP001149140"/>
    </source>
</evidence>
<dbReference type="Proteomes" id="UP001149140">
    <property type="component" value="Unassembled WGS sequence"/>
</dbReference>
<organism evidence="3 4">
    <name type="scientific">Solirubrobacter ginsenosidimutans</name>
    <dbReference type="NCBI Taxonomy" id="490573"/>
    <lineage>
        <taxon>Bacteria</taxon>
        <taxon>Bacillati</taxon>
        <taxon>Actinomycetota</taxon>
        <taxon>Thermoleophilia</taxon>
        <taxon>Solirubrobacterales</taxon>
        <taxon>Solirubrobacteraceae</taxon>
        <taxon>Solirubrobacter</taxon>
    </lineage>
</organism>
<protein>
    <submittedName>
        <fullName evidence="3">Uncharacterized protein</fullName>
    </submittedName>
</protein>
<reference evidence="3" key="1">
    <citation type="submission" date="2022-10" db="EMBL/GenBank/DDBJ databases">
        <title>The WGS of Solirubrobacter ginsenosidimutans DSM 21036.</title>
        <authorList>
            <person name="Jiang Z."/>
        </authorList>
    </citation>
    <scope>NUCLEOTIDE SEQUENCE</scope>
    <source>
        <strain evidence="3">DSM 21036</strain>
    </source>
</reference>